<feature type="region of interest" description="Disordered" evidence="1">
    <location>
        <begin position="261"/>
        <end position="285"/>
    </location>
</feature>
<reference evidence="2 3" key="1">
    <citation type="submission" date="2024-01" db="EMBL/GenBank/DDBJ databases">
        <title>The genome of the rayed Mediterranean limpet Patella caerulea (Linnaeus, 1758).</title>
        <authorList>
            <person name="Anh-Thu Weber A."/>
            <person name="Halstead-Nussloch G."/>
        </authorList>
    </citation>
    <scope>NUCLEOTIDE SEQUENCE [LARGE SCALE GENOMIC DNA]</scope>
    <source>
        <strain evidence="2">AATW-2023a</strain>
        <tissue evidence="2">Whole specimen</tissue>
    </source>
</reference>
<feature type="region of interest" description="Disordered" evidence="1">
    <location>
        <begin position="144"/>
        <end position="163"/>
    </location>
</feature>
<proteinExistence type="predicted"/>
<protein>
    <submittedName>
        <fullName evidence="2">Uncharacterized protein</fullName>
    </submittedName>
</protein>
<comment type="caution">
    <text evidence="2">The sequence shown here is derived from an EMBL/GenBank/DDBJ whole genome shotgun (WGS) entry which is preliminary data.</text>
</comment>
<gene>
    <name evidence="2" type="ORF">SNE40_009746</name>
</gene>
<accession>A0AAN8JST0</accession>
<feature type="compositionally biased region" description="Basic residues" evidence="1">
    <location>
        <begin position="275"/>
        <end position="284"/>
    </location>
</feature>
<keyword evidence="3" id="KW-1185">Reference proteome</keyword>
<name>A0AAN8JST0_PATCE</name>
<dbReference type="AlphaFoldDB" id="A0AAN8JST0"/>
<feature type="region of interest" description="Disordered" evidence="1">
    <location>
        <begin position="1"/>
        <end position="44"/>
    </location>
</feature>
<evidence type="ECO:0000256" key="1">
    <source>
        <dbReference type="SAM" id="MobiDB-lite"/>
    </source>
</evidence>
<feature type="compositionally biased region" description="Basic and acidic residues" evidence="1">
    <location>
        <begin position="189"/>
        <end position="202"/>
    </location>
</feature>
<dbReference type="EMBL" id="JAZGQO010000007">
    <property type="protein sequence ID" value="KAK6181971.1"/>
    <property type="molecule type" value="Genomic_DNA"/>
</dbReference>
<feature type="region of interest" description="Disordered" evidence="1">
    <location>
        <begin position="184"/>
        <end position="240"/>
    </location>
</feature>
<dbReference type="Proteomes" id="UP001347796">
    <property type="component" value="Unassembled WGS sequence"/>
</dbReference>
<evidence type="ECO:0000313" key="2">
    <source>
        <dbReference type="EMBL" id="KAK6181971.1"/>
    </source>
</evidence>
<evidence type="ECO:0000313" key="3">
    <source>
        <dbReference type="Proteomes" id="UP001347796"/>
    </source>
</evidence>
<sequence length="394" mass="44047">MTAESEKKTEKKASTTKTKSPLSKSFKRIQLTDAQKKRRQTELQNQCSSDKISVYVTPCDTDVNVHESSDDEYHLTSSIEQCRKRQRLSLNRSRDSSVTANITLTDDSYGHSLTVSTSSSNSSVSVASSNTSTAFFPNFTSSIDHSPHSTSDSDSSDSYSISDVTDLPERKSLTITWRGKKIHISKPKSSRDKNEDKEDDWTLKLQMTDSEDSDDERTKSRTRSHHSSINTSSFDNLDTPPVLIPIDEDISIKCISPNCDSKLPPTLSRQEGGKKRLLTSRNKYKYSGSNDRFSQACKTLDEVEDDKLVTSYLPAYYNKSDNSTPNPSSSSISIISISSSDSDNGDLRQTKLKNNKYLSGLESNNHVDLTNSDYHSIIRHTPPQLELPEIVILD</sequence>
<organism evidence="2 3">
    <name type="scientific">Patella caerulea</name>
    <name type="common">Rayed Mediterranean limpet</name>
    <dbReference type="NCBI Taxonomy" id="87958"/>
    <lineage>
        <taxon>Eukaryota</taxon>
        <taxon>Metazoa</taxon>
        <taxon>Spiralia</taxon>
        <taxon>Lophotrochozoa</taxon>
        <taxon>Mollusca</taxon>
        <taxon>Gastropoda</taxon>
        <taxon>Patellogastropoda</taxon>
        <taxon>Patelloidea</taxon>
        <taxon>Patellidae</taxon>
        <taxon>Patella</taxon>
    </lineage>
</organism>
<feature type="compositionally biased region" description="Basic and acidic residues" evidence="1">
    <location>
        <begin position="1"/>
        <end position="13"/>
    </location>
</feature>